<feature type="compositionally biased region" description="Basic and acidic residues" evidence="2">
    <location>
        <begin position="275"/>
        <end position="327"/>
    </location>
</feature>
<dbReference type="Proteomes" id="UP000192257">
    <property type="component" value="Unassembled WGS sequence"/>
</dbReference>
<dbReference type="EMBL" id="NBCO01000033">
    <property type="protein sequence ID" value="ORC85707.1"/>
    <property type="molecule type" value="Genomic_DNA"/>
</dbReference>
<feature type="compositionally biased region" description="Basic and acidic residues" evidence="2">
    <location>
        <begin position="370"/>
        <end position="396"/>
    </location>
</feature>
<keyword evidence="3" id="KW-0732">Signal</keyword>
<evidence type="ECO:0000256" key="3">
    <source>
        <dbReference type="SAM" id="SignalP"/>
    </source>
</evidence>
<dbReference type="GeneID" id="39988700"/>
<proteinExistence type="predicted"/>
<dbReference type="RefSeq" id="XP_028879773.1">
    <property type="nucleotide sequence ID" value="XM_029028920.1"/>
</dbReference>
<feature type="signal peptide" evidence="3">
    <location>
        <begin position="1"/>
        <end position="27"/>
    </location>
</feature>
<feature type="chain" id="PRO_5010857700" evidence="3">
    <location>
        <begin position="28"/>
        <end position="439"/>
    </location>
</feature>
<gene>
    <name evidence="4" type="ORF">TM35_000331640</name>
</gene>
<dbReference type="AlphaFoldDB" id="A0A1X0NLZ3"/>
<evidence type="ECO:0000256" key="1">
    <source>
        <dbReference type="SAM" id="Coils"/>
    </source>
</evidence>
<keyword evidence="1" id="KW-0175">Coiled coil</keyword>
<dbReference type="VEuPathDB" id="TriTrypDB:TM35_000331640"/>
<name>A0A1X0NLZ3_9TRYP</name>
<organism evidence="4 5">
    <name type="scientific">Trypanosoma theileri</name>
    <dbReference type="NCBI Taxonomy" id="67003"/>
    <lineage>
        <taxon>Eukaryota</taxon>
        <taxon>Discoba</taxon>
        <taxon>Euglenozoa</taxon>
        <taxon>Kinetoplastea</taxon>
        <taxon>Metakinetoplastina</taxon>
        <taxon>Trypanosomatida</taxon>
        <taxon>Trypanosomatidae</taxon>
        <taxon>Trypanosoma</taxon>
    </lineage>
</organism>
<evidence type="ECO:0000313" key="4">
    <source>
        <dbReference type="EMBL" id="ORC85707.1"/>
    </source>
</evidence>
<protein>
    <submittedName>
        <fullName evidence="4">Uncharacterized protein</fullName>
    </submittedName>
</protein>
<keyword evidence="5" id="KW-1185">Reference proteome</keyword>
<evidence type="ECO:0000256" key="2">
    <source>
        <dbReference type="SAM" id="MobiDB-lite"/>
    </source>
</evidence>
<feature type="region of interest" description="Disordered" evidence="2">
    <location>
        <begin position="275"/>
        <end position="400"/>
    </location>
</feature>
<reference evidence="4 5" key="1">
    <citation type="submission" date="2017-03" db="EMBL/GenBank/DDBJ databases">
        <title>An alternative strategy for trypanosome survival in the mammalian bloodstream revealed through genome and transcriptome analysis of the ubiquitous bovine parasite Trypanosoma (Megatrypanum) theileri.</title>
        <authorList>
            <person name="Kelly S."/>
            <person name="Ivens A."/>
            <person name="Mott A."/>
            <person name="O'Neill E."/>
            <person name="Emms D."/>
            <person name="Macleod O."/>
            <person name="Voorheis P."/>
            <person name="Matthews J."/>
            <person name="Matthews K."/>
            <person name="Carrington M."/>
        </authorList>
    </citation>
    <scope>NUCLEOTIDE SEQUENCE [LARGE SCALE GENOMIC DNA]</scope>
    <source>
        <strain evidence="4">Edinburgh</strain>
    </source>
</reference>
<sequence length="439" mass="49422">MTTMFTQMGRVVYLLVLLQCCVCAADAADVVRDISTNELSKADVDQLNNSVTKAYEHIVHTAGCLSALKGDVELCKKNTEHAETAAKDIKVLDKKIKELEEETAGESKETWMKGNKDRMQGNIYAISNLTVSLVDMHILLDRCKVRTWDLKGEMEGLENARERFLKEHPNEKQQEPEVKKLVENSNKAIQTLLNLRKELEYVVIEIETLRSAGTLKDNASRELMALSETLGEVAKHEIDMEGIMVEDDDDEQFNKMAAKRIDDVSKKLEEAKAKAKEEFRHLEPEELVEDKKESEVEEQPPRDNEVTRGPGEEKARETHKVEAKEEKETEEEQAKGPNATMEEKVEEGETEKKENENGEVAGRENNGGGKETKESREETFKEGQESVTAEKEKEAKGPQIDVAHEINAMQERDSSNSPALVHSPLLLLLLCVLSCTLVC</sequence>
<evidence type="ECO:0000313" key="5">
    <source>
        <dbReference type="Proteomes" id="UP000192257"/>
    </source>
</evidence>
<comment type="caution">
    <text evidence="4">The sequence shown here is derived from an EMBL/GenBank/DDBJ whole genome shotgun (WGS) entry which is preliminary data.</text>
</comment>
<accession>A0A1X0NLZ3</accession>
<feature type="coiled-coil region" evidence="1">
    <location>
        <begin position="82"/>
        <end position="109"/>
    </location>
</feature>